<reference evidence="1 2" key="1">
    <citation type="submission" date="2019-02" db="EMBL/GenBank/DDBJ databases">
        <title>Deep-cultivation of Planctomycetes and their phenomic and genomic characterization uncovers novel biology.</title>
        <authorList>
            <person name="Wiegand S."/>
            <person name="Jogler M."/>
            <person name="Boedeker C."/>
            <person name="Pinto D."/>
            <person name="Vollmers J."/>
            <person name="Rivas-Marin E."/>
            <person name="Kohn T."/>
            <person name="Peeters S.H."/>
            <person name="Heuer A."/>
            <person name="Rast P."/>
            <person name="Oberbeckmann S."/>
            <person name="Bunk B."/>
            <person name="Jeske O."/>
            <person name="Meyerdierks A."/>
            <person name="Storesund J.E."/>
            <person name="Kallscheuer N."/>
            <person name="Luecker S."/>
            <person name="Lage O.M."/>
            <person name="Pohl T."/>
            <person name="Merkel B.J."/>
            <person name="Hornburger P."/>
            <person name="Mueller R.-W."/>
            <person name="Bruemmer F."/>
            <person name="Labrenz M."/>
            <person name="Spormann A.M."/>
            <person name="Op den Camp H."/>
            <person name="Overmann J."/>
            <person name="Amann R."/>
            <person name="Jetten M.S.M."/>
            <person name="Mascher T."/>
            <person name="Medema M.H."/>
            <person name="Devos D.P."/>
            <person name="Kaster A.-K."/>
            <person name="Ovreas L."/>
            <person name="Rohde M."/>
            <person name="Galperin M.Y."/>
            <person name="Jogler C."/>
        </authorList>
    </citation>
    <scope>NUCLEOTIDE SEQUENCE [LARGE SCALE GENOMIC DNA]</scope>
    <source>
        <strain evidence="1 2">ElP</strain>
    </source>
</reference>
<dbReference type="PROSITE" id="PS51318">
    <property type="entry name" value="TAT"/>
    <property type="match status" value="1"/>
</dbReference>
<keyword evidence="2" id="KW-1185">Reference proteome</keyword>
<accession>A0A518HCL5</accession>
<dbReference type="InterPro" id="IPR006311">
    <property type="entry name" value="TAT_signal"/>
</dbReference>
<organism evidence="1 2">
    <name type="scientific">Tautonia plasticadhaerens</name>
    <dbReference type="NCBI Taxonomy" id="2527974"/>
    <lineage>
        <taxon>Bacteria</taxon>
        <taxon>Pseudomonadati</taxon>
        <taxon>Planctomycetota</taxon>
        <taxon>Planctomycetia</taxon>
        <taxon>Isosphaerales</taxon>
        <taxon>Isosphaeraceae</taxon>
        <taxon>Tautonia</taxon>
    </lineage>
</organism>
<protein>
    <submittedName>
        <fullName evidence="1">Uncharacterized protein</fullName>
    </submittedName>
</protein>
<name>A0A518HCL5_9BACT</name>
<dbReference type="AlphaFoldDB" id="A0A518HCL5"/>
<sequence>MLIPHRTRRGFLADVGRGALVATLGSGMAADMGFAARFGSEDGGDRLAFGPLDPLVALMQETPSDRLLPALVDRLQGGTPIRDLVAAAAFANARTFGGEDYIGYHTMMALAPAYQMSRELPEGRRALPVLKVLYRNTSRIHDSGKTELQTLRPVEPLCCLPEGRSGGEALRDAVRTKDMEGAEATFATLAQGSADQAFNDLLYAVQDNTEVHRTVLPYRAWDLLGIIGQEQAHTLLRQSVRYCVVSEREWQHTEETDRPRVILPRLMDQYTLEGRPIGDRQPDDAWVDHLSRTIFEATPEAAAEAAAAAIAEGMAPGAIGEAIALAANQLVLRDAGRTEREVQPGKPLGSVHGDSIGVHACDSANAWRNMAAASNPRNTCACLILGAYQVALDRVNRGGDFLAWEPYPRPEELGSIRSADQGSLLGELDAAVRGNEQALAAALVHRLGETSADPEPIFNLLLGYAVSEDGALHAEKYYRTTREEFASTRPAFRWRQLVALARVTASEFGRPAPGYAEACELIDA</sequence>
<evidence type="ECO:0000313" key="1">
    <source>
        <dbReference type="EMBL" id="QDV38601.1"/>
    </source>
</evidence>
<gene>
    <name evidence="1" type="ORF">ElP_65560</name>
</gene>
<dbReference type="Proteomes" id="UP000317835">
    <property type="component" value="Chromosome"/>
</dbReference>
<dbReference type="RefSeq" id="WP_145277228.1">
    <property type="nucleotide sequence ID" value="NZ_CP036426.1"/>
</dbReference>
<dbReference type="EMBL" id="CP036426">
    <property type="protein sequence ID" value="QDV38601.1"/>
    <property type="molecule type" value="Genomic_DNA"/>
</dbReference>
<dbReference type="KEGG" id="tpla:ElP_65560"/>
<dbReference type="OrthoDB" id="9553292at2"/>
<evidence type="ECO:0000313" key="2">
    <source>
        <dbReference type="Proteomes" id="UP000317835"/>
    </source>
</evidence>
<proteinExistence type="predicted"/>